<accession>A0A517Y5X7</accession>
<evidence type="ECO:0000256" key="6">
    <source>
        <dbReference type="ARBA" id="ARBA00023157"/>
    </source>
</evidence>
<dbReference type="RefSeq" id="WP_145084908.1">
    <property type="nucleotide sequence ID" value="NZ_CP036274.1"/>
</dbReference>
<dbReference type="SUPFAM" id="SSF56112">
    <property type="entry name" value="Protein kinase-like (PK-like)"/>
    <property type="match status" value="1"/>
</dbReference>
<dbReference type="SMART" id="SM00220">
    <property type="entry name" value="S_TKc"/>
    <property type="match status" value="1"/>
</dbReference>
<dbReference type="Pfam" id="PF03781">
    <property type="entry name" value="FGE-sulfatase"/>
    <property type="match status" value="1"/>
</dbReference>
<keyword evidence="9" id="KW-1133">Transmembrane helix</keyword>
<dbReference type="InterPro" id="IPR017441">
    <property type="entry name" value="Protein_kinase_ATP_BS"/>
</dbReference>
<dbReference type="Gene3D" id="2.60.120.200">
    <property type="match status" value="2"/>
</dbReference>
<evidence type="ECO:0000313" key="11">
    <source>
        <dbReference type="EMBL" id="QDU25638.1"/>
    </source>
</evidence>
<dbReference type="Pfam" id="PF13385">
    <property type="entry name" value="Laminin_G_3"/>
    <property type="match status" value="1"/>
</dbReference>
<dbReference type="InterPro" id="IPR032675">
    <property type="entry name" value="LRR_dom_sf"/>
</dbReference>
<dbReference type="Pfam" id="PF07676">
    <property type="entry name" value="PD40"/>
    <property type="match status" value="4"/>
</dbReference>
<dbReference type="OrthoDB" id="9812426at2"/>
<evidence type="ECO:0000256" key="8">
    <source>
        <dbReference type="SAM" id="MobiDB-lite"/>
    </source>
</evidence>
<dbReference type="KEGG" id="aagg:ETAA8_07080"/>
<dbReference type="Gene3D" id="3.90.1580.10">
    <property type="entry name" value="paralog of FGE (formylglycine-generating enzyme)"/>
    <property type="match status" value="1"/>
</dbReference>
<dbReference type="Gene3D" id="3.80.10.10">
    <property type="entry name" value="Ribonuclease Inhibitor"/>
    <property type="match status" value="2"/>
</dbReference>
<dbReference type="SUPFAM" id="SSF56436">
    <property type="entry name" value="C-type lectin-like"/>
    <property type="match status" value="1"/>
</dbReference>
<dbReference type="InterPro" id="IPR016187">
    <property type="entry name" value="CTDL_fold"/>
</dbReference>
<dbReference type="InterPro" id="IPR006558">
    <property type="entry name" value="LamG-like"/>
</dbReference>
<name>A0A517Y5X7_9BACT</name>
<dbReference type="InterPro" id="IPR011042">
    <property type="entry name" value="6-blade_b-propeller_TolB-like"/>
</dbReference>
<feature type="compositionally biased region" description="Low complexity" evidence="8">
    <location>
        <begin position="1192"/>
        <end position="1210"/>
    </location>
</feature>
<feature type="binding site" evidence="7">
    <location>
        <position position="102"/>
    </location>
    <ligand>
        <name>ATP</name>
        <dbReference type="ChEBI" id="CHEBI:30616"/>
    </ligand>
</feature>
<dbReference type="SUPFAM" id="SSF49899">
    <property type="entry name" value="Concanavalin A-like lectins/glucanases"/>
    <property type="match status" value="2"/>
</dbReference>
<evidence type="ECO:0000313" key="12">
    <source>
        <dbReference type="Proteomes" id="UP000315017"/>
    </source>
</evidence>
<feature type="transmembrane region" description="Helical" evidence="9">
    <location>
        <begin position="427"/>
        <end position="448"/>
    </location>
</feature>
<keyword evidence="9" id="KW-0472">Membrane</keyword>
<dbReference type="InterPro" id="IPR013320">
    <property type="entry name" value="ConA-like_dom_sf"/>
</dbReference>
<keyword evidence="9" id="KW-0812">Transmembrane</keyword>
<dbReference type="EMBL" id="CP036274">
    <property type="protein sequence ID" value="QDU25638.1"/>
    <property type="molecule type" value="Genomic_DNA"/>
</dbReference>
<dbReference type="Proteomes" id="UP000315017">
    <property type="component" value="Chromosome"/>
</dbReference>
<reference evidence="11 12" key="1">
    <citation type="submission" date="2019-02" db="EMBL/GenBank/DDBJ databases">
        <title>Deep-cultivation of Planctomycetes and their phenomic and genomic characterization uncovers novel biology.</title>
        <authorList>
            <person name="Wiegand S."/>
            <person name="Jogler M."/>
            <person name="Boedeker C."/>
            <person name="Pinto D."/>
            <person name="Vollmers J."/>
            <person name="Rivas-Marin E."/>
            <person name="Kohn T."/>
            <person name="Peeters S.H."/>
            <person name="Heuer A."/>
            <person name="Rast P."/>
            <person name="Oberbeckmann S."/>
            <person name="Bunk B."/>
            <person name="Jeske O."/>
            <person name="Meyerdierks A."/>
            <person name="Storesund J.E."/>
            <person name="Kallscheuer N."/>
            <person name="Luecker S."/>
            <person name="Lage O.M."/>
            <person name="Pohl T."/>
            <person name="Merkel B.J."/>
            <person name="Hornburger P."/>
            <person name="Mueller R.-W."/>
            <person name="Bruemmer F."/>
            <person name="Labrenz M."/>
            <person name="Spormann A.M."/>
            <person name="Op den Camp H."/>
            <person name="Overmann J."/>
            <person name="Amann R."/>
            <person name="Jetten M.S.M."/>
            <person name="Mascher T."/>
            <person name="Medema M.H."/>
            <person name="Devos D.P."/>
            <person name="Kaster A.-K."/>
            <person name="Ovreas L."/>
            <person name="Rohde M."/>
            <person name="Galperin M.Y."/>
            <person name="Jogler C."/>
        </authorList>
    </citation>
    <scope>NUCLEOTIDE SEQUENCE [LARGE SCALE GENOMIC DNA]</scope>
    <source>
        <strain evidence="11 12">ETA_A8</strain>
    </source>
</reference>
<proteinExistence type="predicted"/>
<dbReference type="Gene3D" id="2.120.10.30">
    <property type="entry name" value="TolB, C-terminal domain"/>
    <property type="match status" value="3"/>
</dbReference>
<dbReference type="GO" id="GO:0005524">
    <property type="term" value="F:ATP binding"/>
    <property type="evidence" value="ECO:0007669"/>
    <property type="project" value="UniProtKB-UniRule"/>
</dbReference>
<dbReference type="PANTHER" id="PTHR43289:SF6">
    <property type="entry name" value="SERINE_THREONINE-PROTEIN KINASE NEKL-3"/>
    <property type="match status" value="1"/>
</dbReference>
<evidence type="ECO:0000259" key="10">
    <source>
        <dbReference type="PROSITE" id="PS50011"/>
    </source>
</evidence>
<dbReference type="GO" id="GO:0004674">
    <property type="term" value="F:protein serine/threonine kinase activity"/>
    <property type="evidence" value="ECO:0007669"/>
    <property type="project" value="UniProtKB-EC"/>
</dbReference>
<evidence type="ECO:0000256" key="9">
    <source>
        <dbReference type="SAM" id="Phobius"/>
    </source>
</evidence>
<dbReference type="Gene3D" id="1.10.510.10">
    <property type="entry name" value="Transferase(Phosphotransferase) domain 1"/>
    <property type="match status" value="1"/>
</dbReference>
<evidence type="ECO:0000256" key="2">
    <source>
        <dbReference type="ARBA" id="ARBA00022729"/>
    </source>
</evidence>
<dbReference type="EC" id="2.7.11.1" evidence="11"/>
<evidence type="ECO:0000256" key="3">
    <source>
        <dbReference type="ARBA" id="ARBA00022741"/>
    </source>
</evidence>
<evidence type="ECO:0000256" key="7">
    <source>
        <dbReference type="PROSITE-ProRule" id="PRU10141"/>
    </source>
</evidence>
<gene>
    <name evidence="11" type="primary">pknB_4</name>
    <name evidence="11" type="ORF">ETAA8_07080</name>
</gene>
<dbReference type="PROSITE" id="PS50011">
    <property type="entry name" value="PROTEIN_KINASE_DOM"/>
    <property type="match status" value="1"/>
</dbReference>
<protein>
    <submittedName>
        <fullName evidence="11">Serine/threonine-protein kinase PknB</fullName>
        <ecNumber evidence="11">2.7.11.1</ecNumber>
    </submittedName>
</protein>
<feature type="region of interest" description="Disordered" evidence="8">
    <location>
        <begin position="1169"/>
        <end position="1212"/>
    </location>
</feature>
<dbReference type="CDD" id="cd14014">
    <property type="entry name" value="STKc_PknB_like"/>
    <property type="match status" value="1"/>
</dbReference>
<dbReference type="Gene3D" id="3.30.200.20">
    <property type="entry name" value="Phosphorylase Kinase, domain 1"/>
    <property type="match status" value="1"/>
</dbReference>
<dbReference type="InterPro" id="IPR011009">
    <property type="entry name" value="Kinase-like_dom_sf"/>
</dbReference>
<dbReference type="PROSITE" id="PS00107">
    <property type="entry name" value="PROTEIN_KINASE_ATP"/>
    <property type="match status" value="1"/>
</dbReference>
<keyword evidence="4 11" id="KW-0418">Kinase</keyword>
<dbReference type="SMART" id="SM00560">
    <property type="entry name" value="LamGL"/>
    <property type="match status" value="1"/>
</dbReference>
<evidence type="ECO:0000256" key="1">
    <source>
        <dbReference type="ARBA" id="ARBA00022679"/>
    </source>
</evidence>
<keyword evidence="1 11" id="KW-0808">Transferase</keyword>
<keyword evidence="2" id="KW-0732">Signal</keyword>
<dbReference type="InterPro" id="IPR008271">
    <property type="entry name" value="Ser/Thr_kinase_AS"/>
</dbReference>
<keyword evidence="6" id="KW-1015">Disulfide bond</keyword>
<feature type="domain" description="Protein kinase" evidence="10">
    <location>
        <begin position="73"/>
        <end position="334"/>
    </location>
</feature>
<dbReference type="InterPro" id="IPR042095">
    <property type="entry name" value="SUMF_sf"/>
</dbReference>
<dbReference type="SUPFAM" id="SSF82171">
    <property type="entry name" value="DPP6 N-terminal domain-like"/>
    <property type="match status" value="1"/>
</dbReference>
<keyword evidence="12" id="KW-1185">Reference proteome</keyword>
<sequence>MAVGADQFAKSVIVAGLSSADEIKGLWNELPAGQRPKDGAALAKLLVEREKLTKFQAEELLAGSQTPLVLGDYVLLARIGAGGMGQVFKAQHRRMKRLVAIKLLPTSLTKDDAAIKRFEREVEAAAKLVHPNIVVAYDAGHAKGQHFLVMEHVAGRDLSHIVASSGALPVAQAVDYIRQTAKGLAFAHSKGVVHRDIKPANLLLDQEGVVKILDMGLARFDDGAVQDGLTKSGDVMGTVDYMAPEQAFDTRHADGRADIYSLGCTLYRLLTAQNMYEGESLVQKLMAHQQKPIPPLATQRPDAPKELVAIFERMVAKKPEARYQTMAEVEGALIALAAKASGPVAKPAAESKLGSFFQSFSGNKATTSGAALAEQPRTTANSAADVSPTIALNNSQATTDPISQRSIQVASDRSLKRPRGPWWRQPLALVAGGLGGLLLIALGVWVIIKDKDGNEVAKVKVPDGGTAIVKADETSGRPTASRNAVSSPNFALQFDVDSVVTCPVEVDLSGPLTLEAWLHPDAVQQVVPDKVPSSVFFYDLLNLGGENGQWHFRVWKQGEIVHSAPTDRPTHLAGVYEKKQIRLYVNGALVGTKNLDLDEDFLKQRHDLRLGWVHTGLIDEVRVSNVARYQGNFAPPARGDRFSKDSSTLVLYHCDEGTGDVLIDSSGNNHHGKIVGAKWVNNDADPAASGSIGALSFTGSSWAELPIEYDGKRPFTVEGYVIAQLPDDLENAGLVHFSGRKWSGLVIRGKMWEAQLSQTANGYNLTRRKDVEPGKAVHFAWVWDGSKIALFVDGLRFPEFPQNYGPGELKAANIGPILLGRLPDEKNPMFFTGQAYEIRVSNKARYTENFVPYKRFEPDADTVALYHCDDGKGDVLNDSSGNNHHGKIVGAKWVNVRGARRSSMPSPAEVLTSPDYVWTEPENLGPLINGASAEVSPTLSGDGLTLVYFSYSNSRSKMVMATRTSVDAPFSAPQPLGTDPVFAEHGSTSPTLSTDGLSIVFRRFAKGTTDLQFTDLWEARRRSIHVPFDAPKPLAELNSTAMDCEPNLSADGLTLLFRSERAGFLRDRYWLSQRPKINAPFGTPAPFLLPRHPAMTEISNTMNSVLSSDGRALIFAVTTKEDSQLWVSTRANTDQPFETVTPLNLPRGRADIRDGCPALSADDTTLVFMSDRPGGQGSTDLWQTRRVPKSGTAPNATAPARPSATSPSSAGSRWKIVATEARNGPGSLPKVSAPFIGHDGMTLVGSTPGKDRDVVLTTRERVGDPWPTPVNLGPIVNGKVANESEDNYATISQDRKTLVFFSKRSAGEALWSTARADAAQPFSAPVRLGTEINEPGRSWYPGLSADGRWLTFTRTTSSQQSVGRVARRTGPDQEFASVQPIGQAIDGLGNLRSTSITNDGLTLVAVVAEDRTPEAPKAIWMATRPTIDAPFENPIELGPEFRAANLAVSISGDGRTLWVIRDDDLLKAVAVPSPTTSQAPPPAVFPFDTAAALKHQESWARYLGKPVEFTNGLGMKFRLVPPGEFQMGLGPEYTDEELMRLTGVKEDRLNRQLVHARPAHPVRITRPFYMEVEEVTSGRYRDVVGQLRPEMEQDPNKPLSSYVAWPDAIAFCNKLSEREGKRPAYRIEGAQITPIDDADGYRLPTEAQWEYACRAGTNTLWYFGNDSVNDVEFKRQCAAPNPFGLVGLYAGSSETCWDCTARGGGPYSAGLLSRRDDPREDVGAFRIKRGGSGKDGGGVDRRTVNSFARADFWADETEVEKTNYSGFGRVVLPIALPAPGAAATEVDLLPFVDLSQDVLRGEWTRQGAELHTAATAGVNYLLRLPVDPGEEYSLRLAFSADRGYPKVTLPFESKGLVVAFSAGRVILQLGGPKADASTNPSSEVRSHFGENKRRDVQIEVTRPTANEVRIVVVDTGKPVFEWTGTRAQLQAAVGPDLPEPTLFFESYLTKTASTKLIEAKLTTTRGVMKPLRSGTPAAAALRWPLAPSKPEDIVWLQGLRATLTLRSGPYTETTLKPTATPPTSPATIVGVALDYNNGAAVTDEVLKRLATLADLESLKGVFDVSSSPVTKDGLPQLATLVNLRQLSLGRIGPKDTDPAFLAAFNQLESLGLQYVAYPDWERQVARLTSLQDLRLYNINHAKLEEFGPLPRLTRLNFSGYQDGHAARLPAAQRFAKLVPWCRITLVGMDGDQGKQMVLEPTAAPPTEIRPWQSPAFQQWVAETQQLPANEQIAAVSKKLVALNPGFDGIIRGNQGEAEPVLNGGAVFGIRLRLDNLRDVSPVRAFAKLYVLDLVASDNQRKPFSDLSPLRGMPISFLNVCHSNVTDLSPLIGMPLTSLNIGDTPTADLTPLSNSPLSRLFCGYTKIVDLRPLLTCKNLTLIEGEKNNLDPAGVAAVKQAFPQCIINCDEAAPATPPK</sequence>
<evidence type="ECO:0000256" key="5">
    <source>
        <dbReference type="ARBA" id="ARBA00022840"/>
    </source>
</evidence>
<keyword evidence="3 7" id="KW-0547">Nucleotide-binding</keyword>
<dbReference type="InterPro" id="IPR000719">
    <property type="entry name" value="Prot_kinase_dom"/>
</dbReference>
<dbReference type="PANTHER" id="PTHR43289">
    <property type="entry name" value="MITOGEN-ACTIVATED PROTEIN KINASE KINASE KINASE 20-RELATED"/>
    <property type="match status" value="1"/>
</dbReference>
<dbReference type="SUPFAM" id="SSF52058">
    <property type="entry name" value="L domain-like"/>
    <property type="match status" value="1"/>
</dbReference>
<evidence type="ECO:0000256" key="4">
    <source>
        <dbReference type="ARBA" id="ARBA00022777"/>
    </source>
</evidence>
<dbReference type="Pfam" id="PF00069">
    <property type="entry name" value="Pkinase"/>
    <property type="match status" value="1"/>
</dbReference>
<organism evidence="11 12">
    <name type="scientific">Anatilimnocola aggregata</name>
    <dbReference type="NCBI Taxonomy" id="2528021"/>
    <lineage>
        <taxon>Bacteria</taxon>
        <taxon>Pseudomonadati</taxon>
        <taxon>Planctomycetota</taxon>
        <taxon>Planctomycetia</taxon>
        <taxon>Pirellulales</taxon>
        <taxon>Pirellulaceae</taxon>
        <taxon>Anatilimnocola</taxon>
    </lineage>
</organism>
<keyword evidence="5 7" id="KW-0067">ATP-binding</keyword>
<dbReference type="PROSITE" id="PS00108">
    <property type="entry name" value="PROTEIN_KINASE_ST"/>
    <property type="match status" value="1"/>
</dbReference>
<dbReference type="InterPro" id="IPR005532">
    <property type="entry name" value="SUMF_dom"/>
</dbReference>
<dbReference type="InterPro" id="IPR011659">
    <property type="entry name" value="WD40"/>
</dbReference>